<evidence type="ECO:0000313" key="2">
    <source>
        <dbReference type="Proteomes" id="UP000601435"/>
    </source>
</evidence>
<accession>A0A812P4U7</accession>
<protein>
    <submittedName>
        <fullName evidence="1">Uncharacterized protein</fullName>
    </submittedName>
</protein>
<dbReference type="AlphaFoldDB" id="A0A812P4U7"/>
<dbReference type="EMBL" id="CAJNJA010013305">
    <property type="protein sequence ID" value="CAE7318045.1"/>
    <property type="molecule type" value="Genomic_DNA"/>
</dbReference>
<dbReference type="Proteomes" id="UP000601435">
    <property type="component" value="Unassembled WGS sequence"/>
</dbReference>
<reference evidence="1" key="1">
    <citation type="submission" date="2021-02" db="EMBL/GenBank/DDBJ databases">
        <authorList>
            <person name="Dougan E. K."/>
            <person name="Rhodes N."/>
            <person name="Thang M."/>
            <person name="Chan C."/>
        </authorList>
    </citation>
    <scope>NUCLEOTIDE SEQUENCE</scope>
</reference>
<sequence length="174" mass="18814">ARGTLPAVDVDAFVRGDWESADLLTIPTLSSARAGTDLQEGSPDAPMEWPVSEEGAFLSDGHGLDNPEELGMDGDEEMVLEWGGDDAGHITAGDDYSLSDDDAPAVDLVWKDATHSGWWTKVSYTCCLLVHVALTYPRKFRGFGFYIRGVSAHPGMSRIDRNSEPDTTTVSPKP</sequence>
<keyword evidence="2" id="KW-1185">Reference proteome</keyword>
<comment type="caution">
    <text evidence="1">The sequence shown here is derived from an EMBL/GenBank/DDBJ whole genome shotgun (WGS) entry which is preliminary data.</text>
</comment>
<feature type="non-terminal residue" evidence="1">
    <location>
        <position position="174"/>
    </location>
</feature>
<proteinExistence type="predicted"/>
<gene>
    <name evidence="1" type="ORF">SNEC2469_LOCUS7951</name>
</gene>
<name>A0A812P4U7_9DINO</name>
<organism evidence="1 2">
    <name type="scientific">Symbiodinium necroappetens</name>
    <dbReference type="NCBI Taxonomy" id="1628268"/>
    <lineage>
        <taxon>Eukaryota</taxon>
        <taxon>Sar</taxon>
        <taxon>Alveolata</taxon>
        <taxon>Dinophyceae</taxon>
        <taxon>Suessiales</taxon>
        <taxon>Symbiodiniaceae</taxon>
        <taxon>Symbiodinium</taxon>
    </lineage>
</organism>
<evidence type="ECO:0000313" key="1">
    <source>
        <dbReference type="EMBL" id="CAE7318045.1"/>
    </source>
</evidence>